<dbReference type="RefSeq" id="WP_139106017.1">
    <property type="nucleotide sequence ID" value="NZ_VDFR01000057.1"/>
</dbReference>
<dbReference type="InterPro" id="IPR009218">
    <property type="entry name" value="HD_phosphohydro"/>
</dbReference>
<protein>
    <recommendedName>
        <fullName evidence="1">HD domain-containing protein</fullName>
    </recommendedName>
</protein>
<evidence type="ECO:0000313" key="4">
    <source>
        <dbReference type="Proteomes" id="UP000306740"/>
    </source>
</evidence>
<evidence type="ECO:0000313" key="3">
    <source>
        <dbReference type="EMBL" id="TNC46398.1"/>
    </source>
</evidence>
<dbReference type="EMBL" id="VDFR01000092">
    <property type="protein sequence ID" value="TNC42775.1"/>
    <property type="molecule type" value="Genomic_DNA"/>
</dbReference>
<gene>
    <name evidence="3" type="ORF">FHE65_13310</name>
    <name evidence="2" type="ORF">FHE65_20525</name>
</gene>
<organism evidence="3 4">
    <name type="scientific">Mumia zhuanghuii</name>
    <dbReference type="NCBI Taxonomy" id="2585211"/>
    <lineage>
        <taxon>Bacteria</taxon>
        <taxon>Bacillati</taxon>
        <taxon>Actinomycetota</taxon>
        <taxon>Actinomycetes</taxon>
        <taxon>Propionibacteriales</taxon>
        <taxon>Nocardioidaceae</taxon>
        <taxon>Mumia</taxon>
    </lineage>
</organism>
<evidence type="ECO:0000259" key="1">
    <source>
        <dbReference type="Pfam" id="PF01966"/>
    </source>
</evidence>
<name>A0A5C4MQQ7_9ACTN</name>
<proteinExistence type="predicted"/>
<dbReference type="PANTHER" id="PTHR21174">
    <property type="match status" value="1"/>
</dbReference>
<dbReference type="EMBL" id="VDFR01000057">
    <property type="protein sequence ID" value="TNC46398.1"/>
    <property type="molecule type" value="Genomic_DNA"/>
</dbReference>
<comment type="caution">
    <text evidence="3">The sequence shown here is derived from an EMBL/GenBank/DDBJ whole genome shotgun (WGS) entry which is preliminary data.</text>
</comment>
<dbReference type="Pfam" id="PF01966">
    <property type="entry name" value="HD"/>
    <property type="match status" value="1"/>
</dbReference>
<dbReference type="SUPFAM" id="SSF109604">
    <property type="entry name" value="HD-domain/PDEase-like"/>
    <property type="match status" value="1"/>
</dbReference>
<dbReference type="PANTHER" id="PTHR21174:SF0">
    <property type="entry name" value="HD PHOSPHOHYDROLASE FAMILY PROTEIN-RELATED"/>
    <property type="match status" value="1"/>
</dbReference>
<sequence>MHPRIRLELAKRWSEPHREHHDADHLAEVIGGLDALVAEGLGFDAELARTAAWFHDAVYDVHRADSVERSAELARRWLGPGYGTRVAEIVLATEDHVSPPGDIEAAALCDADLSILGQDERRYDRYAAAIRAENDHLPMSEYRRLRAMVMTRYQNRPRIFVTEPGHRLWEAKARANIARELTTLGRPVPV</sequence>
<accession>A0A5C4MQQ7</accession>
<reference evidence="3 4" key="1">
    <citation type="submission" date="2019-05" db="EMBL/GenBank/DDBJ databases">
        <title>Mumia sp. nov., isolated from the intestinal contents of plateau pika (Ochotona curzoniae) in the Qinghai-Tibet plateau of China.</title>
        <authorList>
            <person name="Tian Z."/>
        </authorList>
    </citation>
    <scope>NUCLEOTIDE SEQUENCE [LARGE SCALE GENOMIC DNA]</scope>
    <source>
        <strain evidence="4">527</strain>
        <strain evidence="3">Z527</strain>
    </source>
</reference>
<feature type="domain" description="HD" evidence="1">
    <location>
        <begin position="36"/>
        <end position="112"/>
    </location>
</feature>
<dbReference type="Gene3D" id="1.10.3210.10">
    <property type="entry name" value="Hypothetical protein af1432"/>
    <property type="match status" value="1"/>
</dbReference>
<dbReference type="PIRSF" id="PIRSF035170">
    <property type="entry name" value="HD_phosphohydro"/>
    <property type="match status" value="1"/>
</dbReference>
<dbReference type="Proteomes" id="UP000306740">
    <property type="component" value="Unassembled WGS sequence"/>
</dbReference>
<dbReference type="OrthoDB" id="9808993at2"/>
<dbReference type="InterPro" id="IPR006674">
    <property type="entry name" value="HD_domain"/>
</dbReference>
<dbReference type="AlphaFoldDB" id="A0A5C4MQQ7"/>
<evidence type="ECO:0000313" key="2">
    <source>
        <dbReference type="EMBL" id="TNC42775.1"/>
    </source>
</evidence>